<dbReference type="SUPFAM" id="SSF48208">
    <property type="entry name" value="Six-hairpin glycosidases"/>
    <property type="match status" value="1"/>
</dbReference>
<evidence type="ECO:0008006" key="2">
    <source>
        <dbReference type="Google" id="ProtNLM"/>
    </source>
</evidence>
<accession>X0Y3G8</accession>
<evidence type="ECO:0000313" key="1">
    <source>
        <dbReference type="EMBL" id="GAG50429.1"/>
    </source>
</evidence>
<organism evidence="1">
    <name type="scientific">marine sediment metagenome</name>
    <dbReference type="NCBI Taxonomy" id="412755"/>
    <lineage>
        <taxon>unclassified sequences</taxon>
        <taxon>metagenomes</taxon>
        <taxon>ecological metagenomes</taxon>
    </lineage>
</organism>
<dbReference type="AlphaFoldDB" id="X0Y3G8"/>
<protein>
    <recommendedName>
        <fullName evidence="2">GH15-like domain-containing protein</fullName>
    </recommendedName>
</protein>
<gene>
    <name evidence="1" type="ORF">S01H1_79111</name>
</gene>
<reference evidence="1" key="1">
    <citation type="journal article" date="2014" name="Front. Microbiol.">
        <title>High frequency of phylogenetically diverse reductive dehalogenase-homologous genes in deep subseafloor sedimentary metagenomes.</title>
        <authorList>
            <person name="Kawai M."/>
            <person name="Futagami T."/>
            <person name="Toyoda A."/>
            <person name="Takaki Y."/>
            <person name="Nishi S."/>
            <person name="Hori S."/>
            <person name="Arai W."/>
            <person name="Tsubouchi T."/>
            <person name="Morono Y."/>
            <person name="Uchiyama I."/>
            <person name="Ito T."/>
            <person name="Fujiyama A."/>
            <person name="Inagaki F."/>
            <person name="Takami H."/>
        </authorList>
    </citation>
    <scope>NUCLEOTIDE SEQUENCE</scope>
    <source>
        <strain evidence="1">Expedition CK06-06</strain>
    </source>
</reference>
<feature type="non-terminal residue" evidence="1">
    <location>
        <position position="1"/>
    </location>
</feature>
<dbReference type="GO" id="GO:0005975">
    <property type="term" value="P:carbohydrate metabolic process"/>
    <property type="evidence" value="ECO:0007669"/>
    <property type="project" value="InterPro"/>
</dbReference>
<sequence length="49" mass="5433">GLFSEMVDPQSGEFLGNYPQAFTHIALIHTARNLDRALRQAELGTIVAY</sequence>
<dbReference type="EMBL" id="BARS01053299">
    <property type="protein sequence ID" value="GAG50429.1"/>
    <property type="molecule type" value="Genomic_DNA"/>
</dbReference>
<name>X0Y3G8_9ZZZZ</name>
<comment type="caution">
    <text evidence="1">The sequence shown here is derived from an EMBL/GenBank/DDBJ whole genome shotgun (WGS) entry which is preliminary data.</text>
</comment>
<proteinExistence type="predicted"/>
<dbReference type="InterPro" id="IPR008928">
    <property type="entry name" value="6-hairpin_glycosidase_sf"/>
</dbReference>